<dbReference type="InterPro" id="IPR052155">
    <property type="entry name" value="Biofilm_reg_signaling"/>
</dbReference>
<sequence>MLGGGTFGIVTLAGLAVIQGRRVVVAWHERRALERLTEAYRLQDHLIAARTEQLSAVNAALLEEVAKVQAVRREVEESEARVRAVLESSQDGIMMVQEGKIVLANGRLCKISGYSQHQLVELPPFGLIAPEDRGWMATLHERRLRGEVVPISYRCHLLHRDGVTRRSVDVSVVVRPWGGEGPVQVVVSFRDVTEKLVAERDLQIAGAVFDHTAEGIIVTGVDNRIVRVNPAFTAITGYSAEEVIGRDPLFLRSGRHDKGFFDQMWATLRETGRWEGEVWNRRKNGDIFVEWLHIVALPQDEENHGGYVATFTDITRRKAAEEVILHQATYDALTDLPNRRLFDDRLDVTLASAQRHGRQFALIYVDLDHFKAVNDTLGHAAGDTLLSEAARRMVGCVRGTDTVARLGGDEFAVILTDLDRFDRVDEVARRVRLAVDQPFFLSEGEARVSASLGVALYPKDGLSAADLRRAADRALYAAKAAGRNTECFAS</sequence>
<dbReference type="InterPro" id="IPR035965">
    <property type="entry name" value="PAS-like_dom_sf"/>
</dbReference>
<dbReference type="InterPro" id="IPR001610">
    <property type="entry name" value="PAC"/>
</dbReference>
<dbReference type="GO" id="GO:0006355">
    <property type="term" value="P:regulation of DNA-templated transcription"/>
    <property type="evidence" value="ECO:0007669"/>
    <property type="project" value="InterPro"/>
</dbReference>
<dbReference type="SMART" id="SM00267">
    <property type="entry name" value="GGDEF"/>
    <property type="match status" value="1"/>
</dbReference>
<dbReference type="PATRIC" id="fig|1150469.3.peg.283"/>
<dbReference type="Pfam" id="PF00990">
    <property type="entry name" value="GGDEF"/>
    <property type="match status" value="1"/>
</dbReference>
<gene>
    <name evidence="4" type="ORF">RSPPHO_00232</name>
</gene>
<feature type="domain" description="GGDEF" evidence="3">
    <location>
        <begin position="358"/>
        <end position="490"/>
    </location>
</feature>
<dbReference type="KEGG" id="rpm:RSPPHO_00232"/>
<dbReference type="Gene3D" id="3.30.70.270">
    <property type="match status" value="1"/>
</dbReference>
<dbReference type="GO" id="GO:0003824">
    <property type="term" value="F:catalytic activity"/>
    <property type="evidence" value="ECO:0007669"/>
    <property type="project" value="UniProtKB-ARBA"/>
</dbReference>
<evidence type="ECO:0000313" key="4">
    <source>
        <dbReference type="EMBL" id="CCG06858.1"/>
    </source>
</evidence>
<dbReference type="InterPro" id="IPR043128">
    <property type="entry name" value="Rev_trsase/Diguanyl_cyclase"/>
</dbReference>
<dbReference type="Pfam" id="PF00989">
    <property type="entry name" value="PAS"/>
    <property type="match status" value="1"/>
</dbReference>
<evidence type="ECO:0000259" key="2">
    <source>
        <dbReference type="PROSITE" id="PS50112"/>
    </source>
</evidence>
<evidence type="ECO:0000256" key="1">
    <source>
        <dbReference type="SAM" id="Coils"/>
    </source>
</evidence>
<organism evidence="4 5">
    <name type="scientific">Pararhodospirillum photometricum DSM 122</name>
    <dbReference type="NCBI Taxonomy" id="1150469"/>
    <lineage>
        <taxon>Bacteria</taxon>
        <taxon>Pseudomonadati</taxon>
        <taxon>Pseudomonadota</taxon>
        <taxon>Alphaproteobacteria</taxon>
        <taxon>Rhodospirillales</taxon>
        <taxon>Rhodospirillaceae</taxon>
        <taxon>Pararhodospirillum</taxon>
    </lineage>
</organism>
<dbReference type="Gene3D" id="3.30.450.20">
    <property type="entry name" value="PAS domain"/>
    <property type="match status" value="2"/>
</dbReference>
<keyword evidence="5" id="KW-1185">Reference proteome</keyword>
<dbReference type="Proteomes" id="UP000033220">
    <property type="component" value="Chromosome DSM 122"/>
</dbReference>
<dbReference type="InterPro" id="IPR000160">
    <property type="entry name" value="GGDEF_dom"/>
</dbReference>
<dbReference type="EMBL" id="HE663493">
    <property type="protein sequence ID" value="CCG06858.1"/>
    <property type="molecule type" value="Genomic_DNA"/>
</dbReference>
<dbReference type="PROSITE" id="PS50112">
    <property type="entry name" value="PAS"/>
    <property type="match status" value="2"/>
</dbReference>
<dbReference type="CDD" id="cd00130">
    <property type="entry name" value="PAS"/>
    <property type="match status" value="2"/>
</dbReference>
<feature type="domain" description="PAS" evidence="2">
    <location>
        <begin position="78"/>
        <end position="147"/>
    </location>
</feature>
<accession>H6SMY2</accession>
<dbReference type="HOGENOM" id="CLU_000445_11_4_5"/>
<name>H6SMY2_PARPM</name>
<keyword evidence="1" id="KW-0175">Coiled coil</keyword>
<dbReference type="SUPFAM" id="SSF55073">
    <property type="entry name" value="Nucleotide cyclase"/>
    <property type="match status" value="1"/>
</dbReference>
<dbReference type="NCBIfam" id="TIGR00254">
    <property type="entry name" value="GGDEF"/>
    <property type="match status" value="1"/>
</dbReference>
<dbReference type="PROSITE" id="PS50887">
    <property type="entry name" value="GGDEF"/>
    <property type="match status" value="1"/>
</dbReference>
<dbReference type="SUPFAM" id="SSF55785">
    <property type="entry name" value="PYP-like sensor domain (PAS domain)"/>
    <property type="match status" value="2"/>
</dbReference>
<dbReference type="STRING" id="1150469.RSPPHO_00232"/>
<feature type="domain" description="PAS" evidence="2">
    <location>
        <begin position="208"/>
        <end position="250"/>
    </location>
</feature>
<proteinExistence type="predicted"/>
<dbReference type="SMART" id="SM00091">
    <property type="entry name" value="PAS"/>
    <property type="match status" value="2"/>
</dbReference>
<dbReference type="AlphaFoldDB" id="H6SMY2"/>
<dbReference type="PANTHER" id="PTHR44757">
    <property type="entry name" value="DIGUANYLATE CYCLASE DGCP"/>
    <property type="match status" value="1"/>
</dbReference>
<dbReference type="CDD" id="cd01949">
    <property type="entry name" value="GGDEF"/>
    <property type="match status" value="1"/>
</dbReference>
<reference evidence="4 5" key="1">
    <citation type="submission" date="2012-02" db="EMBL/GenBank/DDBJ databases">
        <title>Shotgun genome sequence of Phaeospirillum photometricum DSM 122.</title>
        <authorList>
            <person name="Duquesne K."/>
            <person name="Sturgis J."/>
        </authorList>
    </citation>
    <scope>NUCLEOTIDE SEQUENCE [LARGE SCALE GENOMIC DNA]</scope>
    <source>
        <strain evidence="5">DSM122</strain>
    </source>
</reference>
<dbReference type="InterPro" id="IPR000014">
    <property type="entry name" value="PAS"/>
</dbReference>
<dbReference type="SMART" id="SM00086">
    <property type="entry name" value="PAC"/>
    <property type="match status" value="2"/>
</dbReference>
<dbReference type="InterPro" id="IPR013767">
    <property type="entry name" value="PAS_fold"/>
</dbReference>
<dbReference type="eggNOG" id="COG2199">
    <property type="taxonomic scope" value="Bacteria"/>
</dbReference>
<feature type="coiled-coil region" evidence="1">
    <location>
        <begin position="58"/>
        <end position="88"/>
    </location>
</feature>
<dbReference type="PANTHER" id="PTHR44757:SF2">
    <property type="entry name" value="BIOFILM ARCHITECTURE MAINTENANCE PROTEIN MBAA"/>
    <property type="match status" value="1"/>
</dbReference>
<dbReference type="InterPro" id="IPR029787">
    <property type="entry name" value="Nucleotide_cyclase"/>
</dbReference>
<dbReference type="NCBIfam" id="TIGR00229">
    <property type="entry name" value="sensory_box"/>
    <property type="match status" value="2"/>
</dbReference>
<evidence type="ECO:0000313" key="5">
    <source>
        <dbReference type="Proteomes" id="UP000033220"/>
    </source>
</evidence>
<protein>
    <submittedName>
        <fullName evidence="4">Hypothetical 918 kDa protein Y4LL</fullName>
    </submittedName>
</protein>
<evidence type="ECO:0000259" key="3">
    <source>
        <dbReference type="PROSITE" id="PS50887"/>
    </source>
</evidence>
<dbReference type="Pfam" id="PF13426">
    <property type="entry name" value="PAS_9"/>
    <property type="match status" value="1"/>
</dbReference>
<dbReference type="FunFam" id="3.30.70.270:FF:000001">
    <property type="entry name" value="Diguanylate cyclase domain protein"/>
    <property type="match status" value="1"/>
</dbReference>